<accession>S7PSU1</accession>
<dbReference type="HOGENOM" id="CLU_900331_0_0_1"/>
<dbReference type="KEGG" id="gtr:GLOTRDRAFT_123437"/>
<name>S7PSU1_GLOTA</name>
<evidence type="ECO:0000256" key="1">
    <source>
        <dbReference type="SAM" id="MobiDB-lite"/>
    </source>
</evidence>
<feature type="compositionally biased region" description="Low complexity" evidence="1">
    <location>
        <begin position="176"/>
        <end position="186"/>
    </location>
</feature>
<proteinExistence type="predicted"/>
<protein>
    <submittedName>
        <fullName evidence="2">Uncharacterized protein</fullName>
    </submittedName>
</protein>
<dbReference type="OrthoDB" id="3223806at2759"/>
<sequence>MPLQKALLIAIDYRGKDALVGPGHGVYELKELLLGSAKLATTKKKQHFAGHASQEPADNDPNEEDGQDEGRYIFWSFVIRRSEHLEELLAEDGLPIRDNDLRALLVDPLPAGSSLVVKLLFYGMYSLLISSGIWNKDLEHYHCNAPWNPARKTSPIVLRHHPAPDSRPSFLHRRSSSSSSLGRRMSWASPPAINTEDSWTRIICTGDCPQIDNEVANVVSISACMDSQLCWEDSAGNSITHVLVNYLRNNPDSTLYEVVLELSRKLQRVGWEVERQQSIEGDPMNPGQVYQLPQIGSHCTLDLDSPFIL</sequence>
<feature type="compositionally biased region" description="Acidic residues" evidence="1">
    <location>
        <begin position="57"/>
        <end position="67"/>
    </location>
</feature>
<dbReference type="GeneID" id="19300953"/>
<dbReference type="RefSeq" id="XP_007870759.1">
    <property type="nucleotide sequence ID" value="XM_007872568.1"/>
</dbReference>
<reference evidence="2 3" key="1">
    <citation type="journal article" date="2012" name="Science">
        <title>The Paleozoic origin of enzymatic lignin decomposition reconstructed from 31 fungal genomes.</title>
        <authorList>
            <person name="Floudas D."/>
            <person name="Binder M."/>
            <person name="Riley R."/>
            <person name="Barry K."/>
            <person name="Blanchette R.A."/>
            <person name="Henrissat B."/>
            <person name="Martinez A.T."/>
            <person name="Otillar R."/>
            <person name="Spatafora J.W."/>
            <person name="Yadav J.S."/>
            <person name="Aerts A."/>
            <person name="Benoit I."/>
            <person name="Boyd A."/>
            <person name="Carlson A."/>
            <person name="Copeland A."/>
            <person name="Coutinho P.M."/>
            <person name="de Vries R.P."/>
            <person name="Ferreira P."/>
            <person name="Findley K."/>
            <person name="Foster B."/>
            <person name="Gaskell J."/>
            <person name="Glotzer D."/>
            <person name="Gorecki P."/>
            <person name="Heitman J."/>
            <person name="Hesse C."/>
            <person name="Hori C."/>
            <person name="Igarashi K."/>
            <person name="Jurgens J.A."/>
            <person name="Kallen N."/>
            <person name="Kersten P."/>
            <person name="Kohler A."/>
            <person name="Kuees U."/>
            <person name="Kumar T.K.A."/>
            <person name="Kuo A."/>
            <person name="LaButti K."/>
            <person name="Larrondo L.F."/>
            <person name="Lindquist E."/>
            <person name="Ling A."/>
            <person name="Lombard V."/>
            <person name="Lucas S."/>
            <person name="Lundell T."/>
            <person name="Martin R."/>
            <person name="McLaughlin D.J."/>
            <person name="Morgenstern I."/>
            <person name="Morin E."/>
            <person name="Murat C."/>
            <person name="Nagy L.G."/>
            <person name="Nolan M."/>
            <person name="Ohm R.A."/>
            <person name="Patyshakuliyeva A."/>
            <person name="Rokas A."/>
            <person name="Ruiz-Duenas F.J."/>
            <person name="Sabat G."/>
            <person name="Salamov A."/>
            <person name="Samejima M."/>
            <person name="Schmutz J."/>
            <person name="Slot J.C."/>
            <person name="St John F."/>
            <person name="Stenlid J."/>
            <person name="Sun H."/>
            <person name="Sun S."/>
            <person name="Syed K."/>
            <person name="Tsang A."/>
            <person name="Wiebenga A."/>
            <person name="Young D."/>
            <person name="Pisabarro A."/>
            <person name="Eastwood D.C."/>
            <person name="Martin F."/>
            <person name="Cullen D."/>
            <person name="Grigoriev I.V."/>
            <person name="Hibbett D.S."/>
        </authorList>
    </citation>
    <scope>NUCLEOTIDE SEQUENCE [LARGE SCALE GENOMIC DNA]</scope>
    <source>
        <strain evidence="2 3">ATCC 11539</strain>
    </source>
</reference>
<evidence type="ECO:0000313" key="2">
    <source>
        <dbReference type="EMBL" id="EPQ50881.1"/>
    </source>
</evidence>
<feature type="region of interest" description="Disordered" evidence="1">
    <location>
        <begin position="45"/>
        <end position="67"/>
    </location>
</feature>
<keyword evidence="3" id="KW-1185">Reference proteome</keyword>
<dbReference type="OMA" id="DEVMICA"/>
<dbReference type="AlphaFoldDB" id="S7PSU1"/>
<feature type="region of interest" description="Disordered" evidence="1">
    <location>
        <begin position="165"/>
        <end position="186"/>
    </location>
</feature>
<dbReference type="Proteomes" id="UP000030669">
    <property type="component" value="Unassembled WGS sequence"/>
</dbReference>
<evidence type="ECO:0000313" key="3">
    <source>
        <dbReference type="Proteomes" id="UP000030669"/>
    </source>
</evidence>
<dbReference type="STRING" id="670483.S7PSU1"/>
<organism evidence="2 3">
    <name type="scientific">Gloeophyllum trabeum (strain ATCC 11539 / FP-39264 / Madison 617)</name>
    <name type="common">Brown rot fungus</name>
    <dbReference type="NCBI Taxonomy" id="670483"/>
    <lineage>
        <taxon>Eukaryota</taxon>
        <taxon>Fungi</taxon>
        <taxon>Dikarya</taxon>
        <taxon>Basidiomycota</taxon>
        <taxon>Agaricomycotina</taxon>
        <taxon>Agaricomycetes</taxon>
        <taxon>Gloeophyllales</taxon>
        <taxon>Gloeophyllaceae</taxon>
        <taxon>Gloeophyllum</taxon>
    </lineage>
</organism>
<gene>
    <name evidence="2" type="ORF">GLOTRDRAFT_123437</name>
</gene>
<dbReference type="Gene3D" id="3.40.50.1460">
    <property type="match status" value="1"/>
</dbReference>
<dbReference type="EMBL" id="KB469313">
    <property type="protein sequence ID" value="EPQ50881.1"/>
    <property type="molecule type" value="Genomic_DNA"/>
</dbReference>
<dbReference type="eggNOG" id="ENOG502T29Z">
    <property type="taxonomic scope" value="Eukaryota"/>
</dbReference>